<proteinExistence type="inferred from homology"/>
<dbReference type="GO" id="GO:0006935">
    <property type="term" value="P:chemotaxis"/>
    <property type="evidence" value="ECO:0007669"/>
    <property type="project" value="TreeGrafter"/>
</dbReference>
<dbReference type="InterPro" id="IPR000014">
    <property type="entry name" value="PAS"/>
</dbReference>
<dbReference type="Proteomes" id="UP000305681">
    <property type="component" value="Unassembled WGS sequence"/>
</dbReference>
<dbReference type="RefSeq" id="WP_128140667.1">
    <property type="nucleotide sequence ID" value="NZ_UGJG01000001.1"/>
</dbReference>
<dbReference type="InterPro" id="IPR013655">
    <property type="entry name" value="PAS_fold_3"/>
</dbReference>
<comment type="subcellular location">
    <subcellularLocation>
        <location evidence="1">Membrane</location>
    </subcellularLocation>
</comment>
<dbReference type="CDD" id="cd06225">
    <property type="entry name" value="HAMP"/>
    <property type="match status" value="1"/>
</dbReference>
<evidence type="ECO:0000256" key="4">
    <source>
        <dbReference type="SAM" id="MobiDB-lite"/>
    </source>
</evidence>
<dbReference type="EMBL" id="VDGE01000011">
    <property type="protein sequence ID" value="TNC74007.1"/>
    <property type="molecule type" value="Genomic_DNA"/>
</dbReference>
<evidence type="ECO:0000256" key="1">
    <source>
        <dbReference type="ARBA" id="ARBA00004370"/>
    </source>
</evidence>
<evidence type="ECO:0000259" key="6">
    <source>
        <dbReference type="PROSITE" id="PS50111"/>
    </source>
</evidence>
<keyword evidence="3" id="KW-0807">Transducer</keyword>
<reference evidence="9 10" key="1">
    <citation type="submission" date="2019-06" db="EMBL/GenBank/DDBJ databases">
        <title>Genome sequence of Janthinobacterium lividum UCD_MED1.</title>
        <authorList>
            <person name="De Leon M.E."/>
            <person name="Jospin G."/>
        </authorList>
    </citation>
    <scope>NUCLEOTIDE SEQUENCE [LARGE SCALE GENOMIC DNA]</scope>
    <source>
        <strain evidence="9 10">UCD_MED1</strain>
    </source>
</reference>
<evidence type="ECO:0000313" key="9">
    <source>
        <dbReference type="EMBL" id="TNC74007.1"/>
    </source>
</evidence>
<keyword evidence="5" id="KW-1133">Transmembrane helix</keyword>
<feature type="compositionally biased region" description="Low complexity" evidence="4">
    <location>
        <begin position="531"/>
        <end position="548"/>
    </location>
</feature>
<dbReference type="Gene3D" id="3.30.450.20">
    <property type="entry name" value="PAS domain"/>
    <property type="match status" value="1"/>
</dbReference>
<dbReference type="InterPro" id="IPR051310">
    <property type="entry name" value="MCP_chemotaxis"/>
</dbReference>
<comment type="similarity">
    <text evidence="2">Belongs to the methyl-accepting chemotaxis (MCP) protein family.</text>
</comment>
<feature type="domain" description="HAMP" evidence="8">
    <location>
        <begin position="220"/>
        <end position="272"/>
    </location>
</feature>
<accession>A0A377QGD5</accession>
<dbReference type="Gene3D" id="1.10.287.950">
    <property type="entry name" value="Methyl-accepting chemotaxis protein"/>
    <property type="match status" value="1"/>
</dbReference>
<dbReference type="AlphaFoldDB" id="A0A377QGD5"/>
<dbReference type="GO" id="GO:0004888">
    <property type="term" value="F:transmembrane signaling receptor activity"/>
    <property type="evidence" value="ECO:0007669"/>
    <property type="project" value="TreeGrafter"/>
</dbReference>
<dbReference type="FunFam" id="1.10.287.950:FF:000001">
    <property type="entry name" value="Methyl-accepting chemotaxis sensory transducer"/>
    <property type="match status" value="1"/>
</dbReference>
<dbReference type="Pfam" id="PF00672">
    <property type="entry name" value="HAMP"/>
    <property type="match status" value="1"/>
</dbReference>
<dbReference type="PANTHER" id="PTHR43531">
    <property type="entry name" value="PROTEIN ICFG"/>
    <property type="match status" value="1"/>
</dbReference>
<organism evidence="9 10">
    <name type="scientific">Janthinobacterium lividum</name>
    <dbReference type="NCBI Taxonomy" id="29581"/>
    <lineage>
        <taxon>Bacteria</taxon>
        <taxon>Pseudomonadati</taxon>
        <taxon>Pseudomonadota</taxon>
        <taxon>Betaproteobacteria</taxon>
        <taxon>Burkholderiales</taxon>
        <taxon>Oxalobacteraceae</taxon>
        <taxon>Janthinobacterium</taxon>
    </lineage>
</organism>
<dbReference type="CDD" id="cd00130">
    <property type="entry name" value="PAS"/>
    <property type="match status" value="1"/>
</dbReference>
<evidence type="ECO:0000256" key="2">
    <source>
        <dbReference type="ARBA" id="ARBA00029447"/>
    </source>
</evidence>
<dbReference type="Pfam" id="PF00015">
    <property type="entry name" value="MCPsignal"/>
    <property type="match status" value="1"/>
</dbReference>
<feature type="domain" description="PAS" evidence="7">
    <location>
        <begin position="25"/>
        <end position="50"/>
    </location>
</feature>
<dbReference type="PROSITE" id="PS50111">
    <property type="entry name" value="CHEMOTAXIS_TRANSDUC_2"/>
    <property type="match status" value="1"/>
</dbReference>
<dbReference type="PANTHER" id="PTHR43531:SF7">
    <property type="entry name" value="AEROTAXIS RECEPTOR"/>
    <property type="match status" value="1"/>
</dbReference>
<feature type="transmembrane region" description="Helical" evidence="5">
    <location>
        <begin position="198"/>
        <end position="218"/>
    </location>
</feature>
<dbReference type="SMART" id="SM00091">
    <property type="entry name" value="PAS"/>
    <property type="match status" value="1"/>
</dbReference>
<sequence length="555" mass="58974">MRQNLPVTNREVLVLDDQAIVSKTDMNGNIVYVNPYFSQVSGFSEAELLGSPQNIVRHPDMPAEAFADLWASVQAGTPWTGLVKNRCKNGDFYWVRANVTPIREAGKTIGYMSVRVKADKDQVKAAEEAYAAIRNKEGGNIVIKHGQIVRPGLAHLLHNLTHMSLNLRIWAATSIVNCLQLLVCVISLFASGGKITNYAIFGATLFGFLINVFLWYTLRMSVLKPLGKALNGARAIAAGDLSGSFETDSTDEMGQLLRALQQMNSNLIATIRDVRINVETMAVATKQIAVGNMDLSGRTESQAASLEETASSIEEFSSTVKQNADNSVQANELAVAASKVAVQGGEIVSEVITTMDDINTSSKKIVDIIGLIEGIAFQTNILALNAAVEAARAGEQGRGFAVVAGEVRNLAQRSSVAAKDIKQLIEISVGKVGAGMLQVNRAGATMEQVVSSVKQVTAIMQEISIASREQSIGVDQVNQAIAHMDQVTQQNAALVEEAAAAATRLAEEAASLSQAVSLFNFGKMPPPRRVATPGGKSGAAGAANAGKPAMKRLAA</sequence>
<protein>
    <submittedName>
        <fullName evidence="9">PAS domain-containing methyl-accepting chemotaxis protein</fullName>
    </submittedName>
</protein>
<keyword evidence="5" id="KW-0472">Membrane</keyword>
<dbReference type="GO" id="GO:0007165">
    <property type="term" value="P:signal transduction"/>
    <property type="evidence" value="ECO:0007669"/>
    <property type="project" value="UniProtKB-KW"/>
</dbReference>
<evidence type="ECO:0000313" key="10">
    <source>
        <dbReference type="Proteomes" id="UP000305681"/>
    </source>
</evidence>
<gene>
    <name evidence="9" type="ORF">FHI69_22850</name>
</gene>
<dbReference type="CDD" id="cd11386">
    <property type="entry name" value="MCP_signal"/>
    <property type="match status" value="1"/>
</dbReference>
<feature type="transmembrane region" description="Helical" evidence="5">
    <location>
        <begin position="169"/>
        <end position="192"/>
    </location>
</feature>
<feature type="region of interest" description="Disordered" evidence="4">
    <location>
        <begin position="527"/>
        <end position="555"/>
    </location>
</feature>
<evidence type="ECO:0000256" key="3">
    <source>
        <dbReference type="PROSITE-ProRule" id="PRU00284"/>
    </source>
</evidence>
<evidence type="ECO:0000259" key="7">
    <source>
        <dbReference type="PROSITE" id="PS50112"/>
    </source>
</evidence>
<comment type="caution">
    <text evidence="9">The sequence shown here is derived from an EMBL/GenBank/DDBJ whole genome shotgun (WGS) entry which is preliminary data.</text>
</comment>
<dbReference type="SMART" id="SM00283">
    <property type="entry name" value="MA"/>
    <property type="match status" value="1"/>
</dbReference>
<dbReference type="GO" id="GO:0005886">
    <property type="term" value="C:plasma membrane"/>
    <property type="evidence" value="ECO:0007669"/>
    <property type="project" value="TreeGrafter"/>
</dbReference>
<dbReference type="PROSITE" id="PS50112">
    <property type="entry name" value="PAS"/>
    <property type="match status" value="1"/>
</dbReference>
<dbReference type="PROSITE" id="PS50885">
    <property type="entry name" value="HAMP"/>
    <property type="match status" value="1"/>
</dbReference>
<feature type="domain" description="Methyl-accepting transducer" evidence="6">
    <location>
        <begin position="277"/>
        <end position="506"/>
    </location>
</feature>
<dbReference type="SUPFAM" id="SSF58104">
    <property type="entry name" value="Methyl-accepting chemotaxis protein (MCP) signaling domain"/>
    <property type="match status" value="1"/>
</dbReference>
<dbReference type="InterPro" id="IPR004089">
    <property type="entry name" value="MCPsignal_dom"/>
</dbReference>
<dbReference type="InterPro" id="IPR035965">
    <property type="entry name" value="PAS-like_dom_sf"/>
</dbReference>
<dbReference type="InterPro" id="IPR003660">
    <property type="entry name" value="HAMP_dom"/>
</dbReference>
<name>A0A377QGD5_9BURK</name>
<dbReference type="Pfam" id="PF08447">
    <property type="entry name" value="PAS_3"/>
    <property type="match status" value="1"/>
</dbReference>
<dbReference type="SUPFAM" id="SSF55785">
    <property type="entry name" value="PYP-like sensor domain (PAS domain)"/>
    <property type="match status" value="1"/>
</dbReference>
<keyword evidence="5" id="KW-0812">Transmembrane</keyword>
<dbReference type="NCBIfam" id="TIGR00229">
    <property type="entry name" value="sensory_box"/>
    <property type="match status" value="1"/>
</dbReference>
<evidence type="ECO:0000259" key="8">
    <source>
        <dbReference type="PROSITE" id="PS50885"/>
    </source>
</evidence>
<dbReference type="SMART" id="SM00304">
    <property type="entry name" value="HAMP"/>
    <property type="match status" value="1"/>
</dbReference>
<evidence type="ECO:0000256" key="5">
    <source>
        <dbReference type="SAM" id="Phobius"/>
    </source>
</evidence>